<dbReference type="Pfam" id="PF01300">
    <property type="entry name" value="Sua5_yciO_yrdC"/>
    <property type="match status" value="1"/>
</dbReference>
<dbReference type="GO" id="GO:0005737">
    <property type="term" value="C:cytoplasm"/>
    <property type="evidence" value="ECO:0007669"/>
    <property type="project" value="UniProtKB-SubCell"/>
</dbReference>
<feature type="binding site" evidence="14">
    <location>
        <position position="141"/>
    </location>
    <ligand>
        <name>ATP</name>
        <dbReference type="ChEBI" id="CHEBI:30616"/>
    </ligand>
</feature>
<dbReference type="InterPro" id="IPR038385">
    <property type="entry name" value="Sua5/YwlC_C"/>
</dbReference>
<comment type="function">
    <text evidence="13">Required for the formation of a threonylcarbamoyl group on adenosine at position 37 (t(6)A37) in tRNAs that read codons beginning with adenine.</text>
</comment>
<dbReference type="EMBL" id="CP007243">
    <property type="protein sequence ID" value="AIA30809.1"/>
    <property type="molecule type" value="Genomic_DNA"/>
</dbReference>
<feature type="binding site" evidence="14">
    <location>
        <position position="222"/>
    </location>
    <ligand>
        <name>ATP</name>
        <dbReference type="ChEBI" id="CHEBI:30616"/>
    </ligand>
</feature>
<evidence type="ECO:0000256" key="2">
    <source>
        <dbReference type="ARBA" id="ARBA00007663"/>
    </source>
</evidence>
<dbReference type="GO" id="GO:0061710">
    <property type="term" value="F:L-threonylcarbamoyladenylate synthase"/>
    <property type="evidence" value="ECO:0007669"/>
    <property type="project" value="UniProtKB-EC"/>
</dbReference>
<dbReference type="InterPro" id="IPR010923">
    <property type="entry name" value="T(6)A37_SUA5"/>
</dbReference>
<dbReference type="NCBIfam" id="TIGR00057">
    <property type="entry name" value="L-threonylcarbamoyladenylate synthase"/>
    <property type="match status" value="1"/>
</dbReference>
<dbReference type="Pfam" id="PF03481">
    <property type="entry name" value="Sua5_C"/>
    <property type="match status" value="1"/>
</dbReference>
<evidence type="ECO:0000256" key="8">
    <source>
        <dbReference type="ARBA" id="ARBA00022695"/>
    </source>
</evidence>
<reference evidence="18" key="1">
    <citation type="submission" date="2014-02" db="EMBL/GenBank/DDBJ databases">
        <title>Complete genome sequence and comparative genomic analysis of the nitrogen-fixing bacterium Leptospirillum ferriphilum YSK.</title>
        <authorList>
            <person name="Guo X."/>
            <person name="Yin H."/>
            <person name="Liang Y."/>
            <person name="Hu Q."/>
            <person name="Ma L."/>
            <person name="Xiao Y."/>
            <person name="Zhang X."/>
            <person name="Qiu G."/>
            <person name="Liu X."/>
        </authorList>
    </citation>
    <scope>NUCLEOTIDE SEQUENCE [LARGE SCALE GENOMIC DNA]</scope>
    <source>
        <strain evidence="18">YSK</strain>
    </source>
</reference>
<feature type="binding site" evidence="14">
    <location>
        <position position="131"/>
    </location>
    <ligand>
        <name>L-threonine</name>
        <dbReference type="ChEBI" id="CHEBI:57926"/>
    </ligand>
</feature>
<evidence type="ECO:0000256" key="5">
    <source>
        <dbReference type="ARBA" id="ARBA00022490"/>
    </source>
</evidence>
<keyword evidence="8 13" id="KW-0548">Nucleotidyltransferase</keyword>
<dbReference type="PROSITE" id="PS51163">
    <property type="entry name" value="YRDC"/>
    <property type="match status" value="1"/>
</dbReference>
<feature type="region of interest" description="Disordered" evidence="15">
    <location>
        <begin position="318"/>
        <end position="339"/>
    </location>
</feature>
<dbReference type="FunFam" id="3.90.870.10:FF:000009">
    <property type="entry name" value="Threonylcarbamoyl-AMP synthase, putative"/>
    <property type="match status" value="1"/>
</dbReference>
<comment type="catalytic activity">
    <reaction evidence="12 13">
        <text>L-threonine + hydrogencarbonate + ATP = L-threonylcarbamoyladenylate + diphosphate + H2O</text>
        <dbReference type="Rhea" id="RHEA:36407"/>
        <dbReference type="ChEBI" id="CHEBI:15377"/>
        <dbReference type="ChEBI" id="CHEBI:17544"/>
        <dbReference type="ChEBI" id="CHEBI:30616"/>
        <dbReference type="ChEBI" id="CHEBI:33019"/>
        <dbReference type="ChEBI" id="CHEBI:57926"/>
        <dbReference type="ChEBI" id="CHEBI:73682"/>
        <dbReference type="EC" id="2.7.7.87"/>
    </reaction>
</comment>
<dbReference type="RefSeq" id="WP_038505726.1">
    <property type="nucleotide sequence ID" value="NZ_CP007243.1"/>
</dbReference>
<dbReference type="EC" id="2.7.7.87" evidence="3 13"/>
<keyword evidence="5 13" id="KW-0963">Cytoplasm</keyword>
<dbReference type="OrthoDB" id="9814580at2"/>
<keyword evidence="6 13" id="KW-0808">Transferase</keyword>
<keyword evidence="7 13" id="KW-0819">tRNA processing</keyword>
<dbReference type="SUPFAM" id="SSF55821">
    <property type="entry name" value="YrdC/RibB"/>
    <property type="match status" value="1"/>
</dbReference>
<sequence length="339" mass="36447">MNVAQIQQAVEHLKQGKTVVIPTETVYGLGADASNPEAVRRIFAIKGRPPSHPLIVHIESINALDSWAKAIPPVAERLAERFWPGPLTLVLPRRPDVLTEVTGGQDTVALRVPAHPVTSSLLKAFGGGIAAPSANRFGRLSPTTSRDVYEEFGETAGMILEGGPCALGLESTILGFQDGHPVLLRPGALSTGVLEECPGVRILRKTPGTGTLPVPGSSLSHYQPKTPLEVLPKEDLVRRSLFLSAQGRKAGILCRKAKEDCFRRAGLTPFSMPREAQAYGQVLFAVLHLFDRAGVERILVESPPETMEWEAVNDRLGRASLTRSGQGSPDKAGGFTERP</sequence>
<dbReference type="Proteomes" id="UP000027059">
    <property type="component" value="Chromosome"/>
</dbReference>
<evidence type="ECO:0000256" key="6">
    <source>
        <dbReference type="ARBA" id="ARBA00022679"/>
    </source>
</evidence>
<dbReference type="InterPro" id="IPR006070">
    <property type="entry name" value="Sua5-like_dom"/>
</dbReference>
<evidence type="ECO:0000313" key="17">
    <source>
        <dbReference type="EMBL" id="AIA30809.1"/>
    </source>
</evidence>
<dbReference type="Gene3D" id="3.40.50.11030">
    <property type="entry name" value="Threonylcarbamoyl-AMP synthase, C-terminal domain"/>
    <property type="match status" value="1"/>
</dbReference>
<dbReference type="PANTHER" id="PTHR17490">
    <property type="entry name" value="SUA5"/>
    <property type="match status" value="1"/>
</dbReference>
<evidence type="ECO:0000256" key="13">
    <source>
        <dbReference type="PIRNR" id="PIRNR004930"/>
    </source>
</evidence>
<organism evidence="17 18">
    <name type="scientific">Leptospirillum ferriphilum YSK</name>
    <dbReference type="NCBI Taxonomy" id="1441628"/>
    <lineage>
        <taxon>Bacteria</taxon>
        <taxon>Pseudomonadati</taxon>
        <taxon>Nitrospirota</taxon>
        <taxon>Nitrospiria</taxon>
        <taxon>Nitrospirales</taxon>
        <taxon>Nitrospiraceae</taxon>
        <taxon>Leptospirillum</taxon>
    </lineage>
</organism>
<dbReference type="Gene3D" id="3.90.870.10">
    <property type="entry name" value="DHBP synthase"/>
    <property type="match status" value="1"/>
</dbReference>
<evidence type="ECO:0000256" key="14">
    <source>
        <dbReference type="PIRSR" id="PIRSR004930-1"/>
    </source>
</evidence>
<keyword evidence="10 13" id="KW-0067">ATP-binding</keyword>
<dbReference type="HOGENOM" id="CLU_031397_0_0_0"/>
<evidence type="ECO:0000259" key="16">
    <source>
        <dbReference type="PROSITE" id="PS51163"/>
    </source>
</evidence>
<accession>A0A059XQH8</accession>
<feature type="binding site" evidence="14">
    <location>
        <position position="111"/>
    </location>
    <ligand>
        <name>L-threonine</name>
        <dbReference type="ChEBI" id="CHEBI:57926"/>
    </ligand>
</feature>
<evidence type="ECO:0000256" key="10">
    <source>
        <dbReference type="ARBA" id="ARBA00022840"/>
    </source>
</evidence>
<dbReference type="GO" id="GO:0006450">
    <property type="term" value="P:regulation of translational fidelity"/>
    <property type="evidence" value="ECO:0007669"/>
    <property type="project" value="TreeGrafter"/>
</dbReference>
<evidence type="ECO:0000313" key="18">
    <source>
        <dbReference type="Proteomes" id="UP000027059"/>
    </source>
</evidence>
<evidence type="ECO:0000256" key="3">
    <source>
        <dbReference type="ARBA" id="ARBA00012584"/>
    </source>
</evidence>
<dbReference type="GO" id="GO:0000049">
    <property type="term" value="F:tRNA binding"/>
    <property type="evidence" value="ECO:0007669"/>
    <property type="project" value="TreeGrafter"/>
</dbReference>
<dbReference type="GO" id="GO:0003725">
    <property type="term" value="F:double-stranded RNA binding"/>
    <property type="evidence" value="ECO:0007669"/>
    <property type="project" value="UniProtKB-UniRule"/>
</dbReference>
<name>A0A059XQH8_9BACT</name>
<evidence type="ECO:0000256" key="15">
    <source>
        <dbReference type="SAM" id="MobiDB-lite"/>
    </source>
</evidence>
<evidence type="ECO:0000256" key="12">
    <source>
        <dbReference type="ARBA" id="ARBA00048366"/>
    </source>
</evidence>
<feature type="binding site" evidence="14">
    <location>
        <position position="107"/>
    </location>
    <ligand>
        <name>ATP</name>
        <dbReference type="ChEBI" id="CHEBI:30616"/>
    </ligand>
</feature>
<dbReference type="InterPro" id="IPR005145">
    <property type="entry name" value="Sua5_C"/>
</dbReference>
<dbReference type="AlphaFoldDB" id="A0A059XQH8"/>
<feature type="binding site" evidence="14">
    <location>
        <position position="57"/>
    </location>
    <ligand>
        <name>L-threonine</name>
        <dbReference type="ChEBI" id="CHEBI:57926"/>
    </ligand>
</feature>
<feature type="binding site" evidence="14">
    <location>
        <position position="133"/>
    </location>
    <ligand>
        <name>ATP</name>
        <dbReference type="ChEBI" id="CHEBI:30616"/>
    </ligand>
</feature>
<dbReference type="InterPro" id="IPR050156">
    <property type="entry name" value="TC-AMP_synthase_SUA5"/>
</dbReference>
<protein>
    <recommendedName>
        <fullName evidence="4 13">Threonylcarbamoyl-AMP synthase</fullName>
        <shortName evidence="13">TC-AMP synthase</shortName>
        <ecNumber evidence="3 13">2.7.7.87</ecNumber>
    </recommendedName>
    <alternativeName>
        <fullName evidence="11 13">L-threonylcarbamoyladenylate synthase</fullName>
    </alternativeName>
</protein>
<dbReference type="GO" id="GO:0008033">
    <property type="term" value="P:tRNA processing"/>
    <property type="evidence" value="ECO:0007669"/>
    <property type="project" value="UniProtKB-KW"/>
</dbReference>
<feature type="binding site" evidence="14">
    <location>
        <position position="25"/>
    </location>
    <ligand>
        <name>L-threonine</name>
        <dbReference type="ChEBI" id="CHEBI:57926"/>
    </ligand>
</feature>
<comment type="subcellular location">
    <subcellularLocation>
        <location evidence="1 13">Cytoplasm</location>
    </subcellularLocation>
</comment>
<reference evidence="17 18" key="2">
    <citation type="journal article" date="2015" name="Biomed. Res. Int.">
        <title>Effects of Arsenite Resistance on the Growth and Functional Gene Expression of Leptospirillum ferriphilum and Acidithiobacillus thiooxidans in Pure Culture and Coculture.</title>
        <authorList>
            <person name="Jiang H."/>
            <person name="Liang Y."/>
            <person name="Yin H."/>
            <person name="Xiao Y."/>
            <person name="Guo X."/>
            <person name="Xu Y."/>
            <person name="Hu Q."/>
            <person name="Liu H."/>
            <person name="Liu X."/>
        </authorList>
    </citation>
    <scope>NUCLEOTIDE SEQUENCE [LARGE SCALE GENOMIC DNA]</scope>
    <source>
        <strain evidence="17 18">YSK</strain>
    </source>
</reference>
<evidence type="ECO:0000256" key="11">
    <source>
        <dbReference type="ARBA" id="ARBA00029774"/>
    </source>
</evidence>
<gene>
    <name evidence="17" type="ORF">Y981_08805</name>
</gene>
<feature type="domain" description="YrdC-like" evidence="16">
    <location>
        <begin position="3"/>
        <end position="189"/>
    </location>
</feature>
<feature type="binding site" evidence="14">
    <location>
        <position position="185"/>
    </location>
    <ligand>
        <name>ATP</name>
        <dbReference type="ChEBI" id="CHEBI:30616"/>
    </ligand>
</feature>
<dbReference type="KEGG" id="lfp:Y981_08805"/>
<feature type="binding site" evidence="14">
    <location>
        <position position="171"/>
    </location>
    <ligand>
        <name>L-threonine</name>
        <dbReference type="ChEBI" id="CHEBI:57926"/>
    </ligand>
</feature>
<evidence type="ECO:0000256" key="1">
    <source>
        <dbReference type="ARBA" id="ARBA00004496"/>
    </source>
</evidence>
<keyword evidence="9 13" id="KW-0547">Nucleotide-binding</keyword>
<dbReference type="GO" id="GO:0005524">
    <property type="term" value="F:ATP binding"/>
    <property type="evidence" value="ECO:0007669"/>
    <property type="project" value="UniProtKB-UniRule"/>
</dbReference>
<dbReference type="PANTHER" id="PTHR17490:SF16">
    <property type="entry name" value="THREONYLCARBAMOYL-AMP SYNTHASE"/>
    <property type="match status" value="1"/>
</dbReference>
<proteinExistence type="inferred from homology"/>
<evidence type="ECO:0000256" key="9">
    <source>
        <dbReference type="ARBA" id="ARBA00022741"/>
    </source>
</evidence>
<evidence type="ECO:0000256" key="4">
    <source>
        <dbReference type="ARBA" id="ARBA00015492"/>
    </source>
</evidence>
<feature type="binding site" evidence="14">
    <location>
        <position position="48"/>
    </location>
    <ligand>
        <name>ATP</name>
        <dbReference type="ChEBI" id="CHEBI:30616"/>
    </ligand>
</feature>
<dbReference type="PIRSF" id="PIRSF004930">
    <property type="entry name" value="Tln_factor_SUA5"/>
    <property type="match status" value="1"/>
</dbReference>
<comment type="similarity">
    <text evidence="2 13">Belongs to the SUA5 family.</text>
</comment>
<keyword evidence="18" id="KW-1185">Reference proteome</keyword>
<dbReference type="InterPro" id="IPR017945">
    <property type="entry name" value="DHBP_synth_RibB-like_a/b_dom"/>
</dbReference>
<evidence type="ECO:0000256" key="7">
    <source>
        <dbReference type="ARBA" id="ARBA00022694"/>
    </source>
</evidence>